<dbReference type="GeneID" id="36402821"/>
<proteinExistence type="predicted"/>
<sequence length="64" mass="7121">MAALRPPLFTPARVANLVLLSTKNDTTRASEPSTSRIKQNLHADPLRSPHIPLRETFAETKMLV</sequence>
<dbReference type="Proteomes" id="UP000054928">
    <property type="component" value="Unassembled WGS sequence"/>
</dbReference>
<evidence type="ECO:0000313" key="2">
    <source>
        <dbReference type="Proteomes" id="UP000054928"/>
    </source>
</evidence>
<dbReference type="AlphaFoldDB" id="A0A0P1B5E9"/>
<organism evidence="1 2">
    <name type="scientific">Plasmopara halstedii</name>
    <name type="common">Downy mildew of sunflower</name>
    <dbReference type="NCBI Taxonomy" id="4781"/>
    <lineage>
        <taxon>Eukaryota</taxon>
        <taxon>Sar</taxon>
        <taxon>Stramenopiles</taxon>
        <taxon>Oomycota</taxon>
        <taxon>Peronosporomycetes</taxon>
        <taxon>Peronosporales</taxon>
        <taxon>Peronosporaceae</taxon>
        <taxon>Plasmopara</taxon>
    </lineage>
</organism>
<protein>
    <submittedName>
        <fullName evidence="1">Uncharacterized protein</fullName>
    </submittedName>
</protein>
<accession>A0A0P1B5E9</accession>
<reference evidence="2" key="1">
    <citation type="submission" date="2014-09" db="EMBL/GenBank/DDBJ databases">
        <authorList>
            <person name="Sharma Rahul"/>
            <person name="Thines Marco"/>
        </authorList>
    </citation>
    <scope>NUCLEOTIDE SEQUENCE [LARGE SCALE GENOMIC DNA]</scope>
</reference>
<keyword evidence="2" id="KW-1185">Reference proteome</keyword>
<dbReference type="EMBL" id="CCYD01003101">
    <property type="protein sequence ID" value="CEG50036.1"/>
    <property type="molecule type" value="Genomic_DNA"/>
</dbReference>
<evidence type="ECO:0000313" key="1">
    <source>
        <dbReference type="EMBL" id="CEG50036.1"/>
    </source>
</evidence>
<name>A0A0P1B5E9_PLAHL</name>
<dbReference type="RefSeq" id="XP_024586405.1">
    <property type="nucleotide sequence ID" value="XM_024721292.1"/>
</dbReference>